<dbReference type="EMBL" id="CM029045">
    <property type="protein sequence ID" value="KAG2596129.1"/>
    <property type="molecule type" value="Genomic_DNA"/>
</dbReference>
<proteinExistence type="predicted"/>
<gene>
    <name evidence="1" type="ORF">PVAP13_5KG112507</name>
</gene>
<keyword evidence="2" id="KW-1185">Reference proteome</keyword>
<organism evidence="1 2">
    <name type="scientific">Panicum virgatum</name>
    <name type="common">Blackwell switchgrass</name>
    <dbReference type="NCBI Taxonomy" id="38727"/>
    <lineage>
        <taxon>Eukaryota</taxon>
        <taxon>Viridiplantae</taxon>
        <taxon>Streptophyta</taxon>
        <taxon>Embryophyta</taxon>
        <taxon>Tracheophyta</taxon>
        <taxon>Spermatophyta</taxon>
        <taxon>Magnoliopsida</taxon>
        <taxon>Liliopsida</taxon>
        <taxon>Poales</taxon>
        <taxon>Poaceae</taxon>
        <taxon>PACMAD clade</taxon>
        <taxon>Panicoideae</taxon>
        <taxon>Panicodae</taxon>
        <taxon>Paniceae</taxon>
        <taxon>Panicinae</taxon>
        <taxon>Panicum</taxon>
        <taxon>Panicum sect. Hiantes</taxon>
    </lineage>
</organism>
<evidence type="ECO:0000313" key="2">
    <source>
        <dbReference type="Proteomes" id="UP000823388"/>
    </source>
</evidence>
<evidence type="ECO:0000313" key="1">
    <source>
        <dbReference type="EMBL" id="KAG2596129.1"/>
    </source>
</evidence>
<dbReference type="AlphaFoldDB" id="A0A8T0SIL7"/>
<reference evidence="1" key="1">
    <citation type="submission" date="2020-05" db="EMBL/GenBank/DDBJ databases">
        <title>WGS assembly of Panicum virgatum.</title>
        <authorList>
            <person name="Lovell J.T."/>
            <person name="Jenkins J."/>
            <person name="Shu S."/>
            <person name="Juenger T.E."/>
            <person name="Schmutz J."/>
        </authorList>
    </citation>
    <scope>NUCLEOTIDE SEQUENCE</scope>
    <source>
        <strain evidence="1">AP13</strain>
    </source>
</reference>
<accession>A0A8T0SIL7</accession>
<protein>
    <submittedName>
        <fullName evidence="1">Uncharacterized protein</fullName>
    </submittedName>
</protein>
<sequence>MVLFPIYEANEIEPDAAGHWFTIALNLVDTTSMGKMI</sequence>
<comment type="caution">
    <text evidence="1">The sequence shown here is derived from an EMBL/GenBank/DDBJ whole genome shotgun (WGS) entry which is preliminary data.</text>
</comment>
<name>A0A8T0SIL7_PANVG</name>
<dbReference type="Proteomes" id="UP000823388">
    <property type="component" value="Chromosome 5K"/>
</dbReference>